<proteinExistence type="predicted"/>
<dbReference type="Proteomes" id="UP001237737">
    <property type="component" value="Unassembled WGS sequence"/>
</dbReference>
<comment type="caution">
    <text evidence="1">The sequence shown here is derived from an EMBL/GenBank/DDBJ whole genome shotgun (WGS) entry which is preliminary data.</text>
</comment>
<reference evidence="1 2" key="1">
    <citation type="submission" date="2023-07" db="EMBL/GenBank/DDBJ databases">
        <title>Sorghum-associated microbial communities from plants grown in Nebraska, USA.</title>
        <authorList>
            <person name="Schachtman D."/>
        </authorList>
    </citation>
    <scope>NUCLEOTIDE SEQUENCE [LARGE SCALE GENOMIC DNA]</scope>
    <source>
        <strain evidence="1 2">CC60</strain>
    </source>
</reference>
<name>A0ABT9SZ83_9GAMM</name>
<dbReference type="EMBL" id="JAUSSK010000003">
    <property type="protein sequence ID" value="MDQ0010321.1"/>
    <property type="molecule type" value="Genomic_DNA"/>
</dbReference>
<evidence type="ECO:0000313" key="1">
    <source>
        <dbReference type="EMBL" id="MDQ0010321.1"/>
    </source>
</evidence>
<gene>
    <name evidence="1" type="ORF">J2T07_002511</name>
</gene>
<keyword evidence="2" id="KW-1185">Reference proteome</keyword>
<sequence>MKIRMIVLALIYSPMVLAQDSGFYEFIRYRDNDPFLFCTEGLKGLDKCWFPLDPGSGTYMYTGVCDEPNPDGRSWTFEDRDSLSQYQRVCPKAMQAGSWQGAGDGSNSPHPH</sequence>
<protein>
    <submittedName>
        <fullName evidence="1">Uncharacterized protein</fullName>
    </submittedName>
</protein>
<evidence type="ECO:0000313" key="2">
    <source>
        <dbReference type="Proteomes" id="UP001237737"/>
    </source>
</evidence>
<organism evidence="1 2">
    <name type="scientific">Luteibacter jiangsuensis</name>
    <dbReference type="NCBI Taxonomy" id="637577"/>
    <lineage>
        <taxon>Bacteria</taxon>
        <taxon>Pseudomonadati</taxon>
        <taxon>Pseudomonadota</taxon>
        <taxon>Gammaproteobacteria</taxon>
        <taxon>Lysobacterales</taxon>
        <taxon>Rhodanobacteraceae</taxon>
        <taxon>Luteibacter</taxon>
    </lineage>
</organism>
<accession>A0ABT9SZ83</accession>